<sequence length="247" mass="30110">MKYLRNNAIFILLWFSFLFLFLIIGNIKLLPQLKFFFFNLIIIVIISVIFTWINENFTKKKKWYSIFIVIIFMTIDQIIKSFIFFKLYEKSFLKNIEIIDPVTNFRGSFIGELLQIDIKLYIYFIVYIISMFIIIEGYRFYSSIERKSFWSYWVFLSLVSGIFFSAFNKLIWGKSIDFIYFKPLFHSDFKDLILITGLYAFFVEIFDNKKNLQKILHWSFSNEIKLSKHFLKFVLKDIKKFFFYLKN</sequence>
<evidence type="ECO:0000313" key="3">
    <source>
        <dbReference type="Proteomes" id="UP000324143"/>
    </source>
</evidence>
<feature type="transmembrane region" description="Helical" evidence="1">
    <location>
        <begin position="7"/>
        <end position="27"/>
    </location>
</feature>
<keyword evidence="3" id="KW-1185">Reference proteome</keyword>
<protein>
    <submittedName>
        <fullName evidence="2">Uncharacterized protein</fullName>
    </submittedName>
</protein>
<dbReference type="AlphaFoldDB" id="A0A5D0MJQ9"/>
<dbReference type="GO" id="GO:0004190">
    <property type="term" value="F:aspartic-type endopeptidase activity"/>
    <property type="evidence" value="ECO:0007669"/>
    <property type="project" value="InterPro"/>
</dbReference>
<dbReference type="InterPro" id="IPR001872">
    <property type="entry name" value="Peptidase_A8"/>
</dbReference>
<organism evidence="2 3">
    <name type="scientific">Candidatus Mcinerneyibacterium aminivorans</name>
    <dbReference type="NCBI Taxonomy" id="2703815"/>
    <lineage>
        <taxon>Bacteria</taxon>
        <taxon>Candidatus Macinerneyibacteriota</taxon>
        <taxon>Candidatus Mcinerneyibacteria</taxon>
        <taxon>Candidatus Mcinerneyibacteriales</taxon>
        <taxon>Candidatus Mcinerneyibacteriaceae</taxon>
        <taxon>Candidatus Mcinerneyibacterium</taxon>
    </lineage>
</organism>
<feature type="transmembrane region" description="Helical" evidence="1">
    <location>
        <begin position="150"/>
        <end position="172"/>
    </location>
</feature>
<feature type="transmembrane region" description="Helical" evidence="1">
    <location>
        <begin position="33"/>
        <end position="53"/>
    </location>
</feature>
<keyword evidence="1" id="KW-0472">Membrane</keyword>
<dbReference type="GO" id="GO:0016020">
    <property type="term" value="C:membrane"/>
    <property type="evidence" value="ECO:0007669"/>
    <property type="project" value="InterPro"/>
</dbReference>
<dbReference type="EMBL" id="VSIX01000033">
    <property type="protein sequence ID" value="TYB31438.1"/>
    <property type="molecule type" value="Genomic_DNA"/>
</dbReference>
<dbReference type="GO" id="GO:0006508">
    <property type="term" value="P:proteolysis"/>
    <property type="evidence" value="ECO:0007669"/>
    <property type="project" value="InterPro"/>
</dbReference>
<name>A0A5D0MJQ9_9BACT</name>
<feature type="transmembrane region" description="Helical" evidence="1">
    <location>
        <begin position="65"/>
        <end position="85"/>
    </location>
</feature>
<feature type="transmembrane region" description="Helical" evidence="1">
    <location>
        <begin position="120"/>
        <end position="138"/>
    </location>
</feature>
<comment type="caution">
    <text evidence="2">The sequence shown here is derived from an EMBL/GenBank/DDBJ whole genome shotgun (WGS) entry which is preliminary data.</text>
</comment>
<proteinExistence type="predicted"/>
<evidence type="ECO:0000313" key="2">
    <source>
        <dbReference type="EMBL" id="TYB31438.1"/>
    </source>
</evidence>
<gene>
    <name evidence="2" type="ORF">FXF47_03745</name>
</gene>
<keyword evidence="1" id="KW-1133">Transmembrane helix</keyword>
<dbReference type="Proteomes" id="UP000324143">
    <property type="component" value="Unassembled WGS sequence"/>
</dbReference>
<feature type="transmembrane region" description="Helical" evidence="1">
    <location>
        <begin position="192"/>
        <end position="208"/>
    </location>
</feature>
<dbReference type="Pfam" id="PF01252">
    <property type="entry name" value="Peptidase_A8"/>
    <property type="match status" value="1"/>
</dbReference>
<accession>A0A5D0MJQ9</accession>
<evidence type="ECO:0000256" key="1">
    <source>
        <dbReference type="SAM" id="Phobius"/>
    </source>
</evidence>
<keyword evidence="1" id="KW-0812">Transmembrane</keyword>
<reference evidence="2" key="1">
    <citation type="submission" date="2019-08" db="EMBL/GenBank/DDBJ databases">
        <title>Genomic characterization of a novel candidate phylum (ARYD3) from a high temperature, high salinity tertiary oil reservoir in north central Oklahoma, USA.</title>
        <authorList>
            <person name="Youssef N.H."/>
            <person name="Yadav A."/>
            <person name="Elshahed M.S."/>
        </authorList>
    </citation>
    <scope>NUCLEOTIDE SEQUENCE [LARGE SCALE GENOMIC DNA]</scope>
    <source>
        <strain evidence="2">ARYD3</strain>
    </source>
</reference>